<dbReference type="EMBL" id="KI912121">
    <property type="protein sequence ID" value="ETS73816.1"/>
    <property type="molecule type" value="Genomic_DNA"/>
</dbReference>
<comment type="similarity">
    <text evidence="3">Belongs to the RBT5 family.</text>
</comment>
<evidence type="ECO:0000256" key="2">
    <source>
        <dbReference type="ARBA" id="ARBA00004613"/>
    </source>
</evidence>
<dbReference type="KEGG" id="pfy:PFICI_14762"/>
<dbReference type="PROSITE" id="PS52012">
    <property type="entry name" value="CFEM"/>
    <property type="match status" value="1"/>
</dbReference>
<keyword evidence="5" id="KW-0325">Glycoprotein</keyword>
<dbReference type="GeneID" id="19279775"/>
<keyword evidence="4" id="KW-0964">Secreted</keyword>
<reference evidence="13" key="1">
    <citation type="journal article" date="2015" name="BMC Genomics">
        <title>Genomic and transcriptomic analysis of the endophytic fungus Pestalotiopsis fici reveals its lifestyle and high potential for synthesis of natural products.</title>
        <authorList>
            <person name="Wang X."/>
            <person name="Zhang X."/>
            <person name="Liu L."/>
            <person name="Xiang M."/>
            <person name="Wang W."/>
            <person name="Sun X."/>
            <person name="Che Y."/>
            <person name="Guo L."/>
            <person name="Liu G."/>
            <person name="Guo L."/>
            <person name="Wang C."/>
            <person name="Yin W.B."/>
            <person name="Stadler M."/>
            <person name="Zhang X."/>
            <person name="Liu X."/>
        </authorList>
    </citation>
    <scope>NUCLEOTIDE SEQUENCE [LARGE SCALE GENOMIC DNA]</scope>
    <source>
        <strain evidence="13">W106-1 / CGMCC3.15140</strain>
    </source>
</reference>
<comment type="caution">
    <text evidence="9">Lacks conserved residue(s) required for the propagation of feature annotation.</text>
</comment>
<protein>
    <recommendedName>
        <fullName evidence="11">CFEM domain-containing protein</fullName>
    </recommendedName>
</protein>
<name>W3WLZ2_PESFW</name>
<dbReference type="RefSeq" id="XP_007841534.1">
    <property type="nucleotide sequence ID" value="XM_007843343.1"/>
</dbReference>
<keyword evidence="9" id="KW-0349">Heme</keyword>
<evidence type="ECO:0000256" key="4">
    <source>
        <dbReference type="ARBA" id="ARBA00022525"/>
    </source>
</evidence>
<evidence type="ECO:0000256" key="7">
    <source>
        <dbReference type="ARBA" id="ARBA00023157"/>
    </source>
</evidence>
<dbReference type="HOGENOM" id="CLU_063084_4_2_1"/>
<gene>
    <name evidence="12" type="ORF">PFICI_14762</name>
</gene>
<dbReference type="SMART" id="SM00747">
    <property type="entry name" value="CFEM"/>
    <property type="match status" value="1"/>
</dbReference>
<dbReference type="OMA" id="INCIVDG"/>
<organism evidence="12 13">
    <name type="scientific">Pestalotiopsis fici (strain W106-1 / CGMCC3.15140)</name>
    <dbReference type="NCBI Taxonomy" id="1229662"/>
    <lineage>
        <taxon>Eukaryota</taxon>
        <taxon>Fungi</taxon>
        <taxon>Dikarya</taxon>
        <taxon>Ascomycota</taxon>
        <taxon>Pezizomycotina</taxon>
        <taxon>Sordariomycetes</taxon>
        <taxon>Xylariomycetidae</taxon>
        <taxon>Amphisphaeriales</taxon>
        <taxon>Sporocadaceae</taxon>
        <taxon>Pestalotiopsis</taxon>
    </lineage>
</organism>
<feature type="chain" id="PRO_5004834803" description="CFEM domain-containing protein" evidence="10">
    <location>
        <begin position="18"/>
        <end position="150"/>
    </location>
</feature>
<evidence type="ECO:0000313" key="12">
    <source>
        <dbReference type="EMBL" id="ETS73816.1"/>
    </source>
</evidence>
<feature type="disulfide bond" evidence="9">
    <location>
        <begin position="51"/>
        <end position="58"/>
    </location>
</feature>
<dbReference type="eggNOG" id="ENOG502SFDE">
    <property type="taxonomic scope" value="Eukaryota"/>
</dbReference>
<evidence type="ECO:0000256" key="5">
    <source>
        <dbReference type="ARBA" id="ARBA00022622"/>
    </source>
</evidence>
<dbReference type="GO" id="GO:0046872">
    <property type="term" value="F:metal ion binding"/>
    <property type="evidence" value="ECO:0007669"/>
    <property type="project" value="UniProtKB-UniRule"/>
</dbReference>
<keyword evidence="8" id="KW-0449">Lipoprotein</keyword>
<dbReference type="Pfam" id="PF05730">
    <property type="entry name" value="CFEM"/>
    <property type="match status" value="1"/>
</dbReference>
<evidence type="ECO:0000256" key="8">
    <source>
        <dbReference type="ARBA" id="ARBA00023288"/>
    </source>
</evidence>
<dbReference type="GO" id="GO:0098552">
    <property type="term" value="C:side of membrane"/>
    <property type="evidence" value="ECO:0007669"/>
    <property type="project" value="UniProtKB-KW"/>
</dbReference>
<evidence type="ECO:0000256" key="9">
    <source>
        <dbReference type="PROSITE-ProRule" id="PRU01356"/>
    </source>
</evidence>
<dbReference type="GO" id="GO:0005576">
    <property type="term" value="C:extracellular region"/>
    <property type="evidence" value="ECO:0007669"/>
    <property type="project" value="UniProtKB-SubCell"/>
</dbReference>
<keyword evidence="5" id="KW-0336">GPI-anchor</keyword>
<feature type="domain" description="CFEM" evidence="11">
    <location>
        <begin position="9"/>
        <end position="123"/>
    </location>
</feature>
<proteinExistence type="inferred from homology"/>
<keyword evidence="13" id="KW-1185">Reference proteome</keyword>
<dbReference type="AlphaFoldDB" id="W3WLZ2"/>
<dbReference type="InParanoid" id="W3WLZ2"/>
<feature type="binding site" description="axial binding residue" evidence="9">
    <location>
        <position position="55"/>
    </location>
    <ligand>
        <name>heme</name>
        <dbReference type="ChEBI" id="CHEBI:30413"/>
    </ligand>
    <ligandPart>
        <name>Fe</name>
        <dbReference type="ChEBI" id="CHEBI:18248"/>
    </ligandPart>
</feature>
<keyword evidence="9" id="KW-0408">Iron</keyword>
<keyword evidence="9" id="KW-0479">Metal-binding</keyword>
<feature type="signal peptide" evidence="10">
    <location>
        <begin position="1"/>
        <end position="17"/>
    </location>
</feature>
<keyword evidence="6 10" id="KW-0732">Signal</keyword>
<evidence type="ECO:0000313" key="13">
    <source>
        <dbReference type="Proteomes" id="UP000030651"/>
    </source>
</evidence>
<evidence type="ECO:0000256" key="6">
    <source>
        <dbReference type="ARBA" id="ARBA00022729"/>
    </source>
</evidence>
<keyword evidence="7 9" id="KW-1015">Disulfide bond</keyword>
<dbReference type="Proteomes" id="UP000030651">
    <property type="component" value="Unassembled WGS sequence"/>
</dbReference>
<dbReference type="InterPro" id="IPR008427">
    <property type="entry name" value="Extracellular_membr_CFEM_dom"/>
</dbReference>
<keyword evidence="5" id="KW-0472">Membrane</keyword>
<evidence type="ECO:0000256" key="10">
    <source>
        <dbReference type="SAM" id="SignalP"/>
    </source>
</evidence>
<evidence type="ECO:0000256" key="1">
    <source>
        <dbReference type="ARBA" id="ARBA00004589"/>
    </source>
</evidence>
<evidence type="ECO:0000256" key="3">
    <source>
        <dbReference type="ARBA" id="ARBA00010031"/>
    </source>
</evidence>
<sequence length="150" mass="14644">MQFSYLAASLFAAVAAAQSNSTNSTDLASLVAQLPTCALDCLESGATAANCTITDFSCICGDGKAQFINSAGLCVVTSSCSSEEKSNVTSLAGSICADVNNGASDSELASASAVATSILATATSEGLAAPATQMAGMGVLGMAAFAAYAL</sequence>
<dbReference type="OrthoDB" id="3065412at2759"/>
<comment type="subcellular location">
    <subcellularLocation>
        <location evidence="1">Membrane</location>
        <topology evidence="1">Lipid-anchor</topology>
        <topology evidence="1">GPI-anchor</topology>
    </subcellularLocation>
    <subcellularLocation>
        <location evidence="2">Secreted</location>
    </subcellularLocation>
</comment>
<accession>W3WLZ2</accession>
<evidence type="ECO:0000259" key="11">
    <source>
        <dbReference type="PROSITE" id="PS52012"/>
    </source>
</evidence>